<comment type="caution">
    <text evidence="2">The sequence shown here is derived from an EMBL/GenBank/DDBJ whole genome shotgun (WGS) entry which is preliminary data.</text>
</comment>
<dbReference type="GeneID" id="97483509"/>
<sequence length="162" mass="16786">MNRTTVGGPELGGGRGAGGVLLLVDPSGAGNSPVAGLLAQELHPSVHLRTEDFLQVIRNGQLPPHLPEAARQNATALAAAAQAAFAYATGGYQVVVECAEAPASLDTFRRESRTTGSALHYVVLTTAAPTTPHELDTTPLTPDTTTKSVLTALTTRTHLLGW</sequence>
<evidence type="ECO:0000313" key="2">
    <source>
        <dbReference type="EMBL" id="OEV33115.1"/>
    </source>
</evidence>
<reference evidence="1" key="1">
    <citation type="journal article" date="2014" name="Int. J. Syst. Evol. Microbiol.">
        <title>Complete genome sequence of Corynebacterium casei LMG S-19264T (=DSM 44701T), isolated from a smear-ripened cheese.</title>
        <authorList>
            <consortium name="US DOE Joint Genome Institute (JGI-PGF)"/>
            <person name="Walter F."/>
            <person name="Albersmeier A."/>
            <person name="Kalinowski J."/>
            <person name="Ruckert C."/>
        </authorList>
    </citation>
    <scope>NUCLEOTIDE SEQUENCE</scope>
    <source>
        <strain evidence="1">JCM 4434</strain>
    </source>
</reference>
<dbReference type="OrthoDB" id="1649389at2"/>
<dbReference type="SUPFAM" id="SSF52540">
    <property type="entry name" value="P-loop containing nucleoside triphosphate hydrolases"/>
    <property type="match status" value="1"/>
</dbReference>
<evidence type="ECO:0000313" key="3">
    <source>
        <dbReference type="Proteomes" id="UP000037395"/>
    </source>
</evidence>
<reference evidence="3" key="3">
    <citation type="submission" date="2016-08" db="EMBL/GenBank/DDBJ databases">
        <title>Sequencing, assembly and comparative genomics of S. aureofaciens ATCC 10762.</title>
        <authorList>
            <person name="Gradnigo J.S."/>
            <person name="Johnson N."/>
            <person name="Somerville G.A."/>
        </authorList>
    </citation>
    <scope>NUCLEOTIDE SEQUENCE [LARGE SCALE GENOMIC DNA]</scope>
    <source>
        <strain evidence="3">ATCC 10762 / DSM 40127 / CCM 3239 / JCM 4008 / LMG 5968 / NBRC 12843 / NCIMB 8234 / A-377</strain>
    </source>
</reference>
<name>A0A1E7MXE4_KITAU</name>
<reference evidence="2 3" key="2">
    <citation type="submission" date="2014-07" db="EMBL/GenBank/DDBJ databases">
        <authorList>
            <person name="Zhang J.E."/>
            <person name="Yang H."/>
            <person name="Guo J."/>
            <person name="Deng Z."/>
            <person name="Luo H."/>
            <person name="Luo M."/>
            <person name="Zhao B."/>
        </authorList>
    </citation>
    <scope>NUCLEOTIDE SEQUENCE [LARGE SCALE GENOMIC DNA]</scope>
    <source>
        <strain evidence="2">ATCC 10762</strain>
        <strain evidence="3">ATCC 10762 / DSM 40127 / CCM 3239 / JCM 4008 / LMG 5968 / NBRC 12843 / NCIMB 8234 / A-377</strain>
    </source>
</reference>
<dbReference type="EMBL" id="JPRF03000076">
    <property type="protein sequence ID" value="OEV33115.1"/>
    <property type="molecule type" value="Genomic_DNA"/>
</dbReference>
<dbReference type="Gene3D" id="3.40.50.300">
    <property type="entry name" value="P-loop containing nucleotide triphosphate hydrolases"/>
    <property type="match status" value="1"/>
</dbReference>
<accession>A0A8H9HCL1</accession>
<protein>
    <submittedName>
        <fullName evidence="2">Uncharacterized protein</fullName>
    </submittedName>
</protein>
<gene>
    <name evidence="1" type="ORF">GCM10010502_03190</name>
    <name evidence="2" type="ORF">HS99_0014790</name>
</gene>
<dbReference type="Proteomes" id="UP000037395">
    <property type="component" value="Unassembled WGS sequence"/>
</dbReference>
<dbReference type="Proteomes" id="UP000610124">
    <property type="component" value="Unassembled WGS sequence"/>
</dbReference>
<organism evidence="2 3">
    <name type="scientific">Kitasatospora aureofaciens</name>
    <name type="common">Streptomyces aureofaciens</name>
    <dbReference type="NCBI Taxonomy" id="1894"/>
    <lineage>
        <taxon>Bacteria</taxon>
        <taxon>Bacillati</taxon>
        <taxon>Actinomycetota</taxon>
        <taxon>Actinomycetes</taxon>
        <taxon>Kitasatosporales</taxon>
        <taxon>Streptomycetaceae</taxon>
        <taxon>Kitasatospora</taxon>
    </lineage>
</organism>
<keyword evidence="3" id="KW-1185">Reference proteome</keyword>
<reference evidence="1" key="5">
    <citation type="submission" date="2020-09" db="EMBL/GenBank/DDBJ databases">
        <authorList>
            <person name="Sun Q."/>
            <person name="Ohkuma M."/>
        </authorList>
    </citation>
    <scope>NUCLEOTIDE SEQUENCE</scope>
    <source>
        <strain evidence="1">JCM 4434</strain>
    </source>
</reference>
<evidence type="ECO:0000313" key="1">
    <source>
        <dbReference type="EMBL" id="GGU56240.1"/>
    </source>
</evidence>
<dbReference type="EMBL" id="BMUB01000001">
    <property type="protein sequence ID" value="GGU56240.1"/>
    <property type="molecule type" value="Genomic_DNA"/>
</dbReference>
<accession>A0A1E7MXE4</accession>
<reference evidence="2" key="4">
    <citation type="submission" date="2016-08" db="EMBL/GenBank/DDBJ databases">
        <title>Sequencing, Assembly and Comparative Genomics of S. aureofaciens ATCC 10762.</title>
        <authorList>
            <person name="Gradnigo J.S."/>
            <person name="Johnson N."/>
            <person name="Somerville G.A."/>
        </authorList>
    </citation>
    <scope>NUCLEOTIDE SEQUENCE [LARGE SCALE GENOMIC DNA]</scope>
    <source>
        <strain evidence="2">ATCC 10762</strain>
    </source>
</reference>
<proteinExistence type="predicted"/>
<dbReference type="RefSeq" id="WP_050366936.1">
    <property type="nucleotide sequence ID" value="NZ_BMUB01000001.1"/>
</dbReference>
<dbReference type="InterPro" id="IPR027417">
    <property type="entry name" value="P-loop_NTPase"/>
</dbReference>
<dbReference type="AlphaFoldDB" id="A0A1E7MXE4"/>